<evidence type="ECO:0000256" key="5">
    <source>
        <dbReference type="ARBA" id="ARBA00023136"/>
    </source>
</evidence>
<reference evidence="8 9" key="1">
    <citation type="submission" date="2023-07" db="EMBL/GenBank/DDBJ databases">
        <title>Genomic Encyclopedia of Type Strains, Phase IV (KMG-IV): sequencing the most valuable type-strain genomes for metagenomic binning, comparative biology and taxonomic classification.</title>
        <authorList>
            <person name="Goeker M."/>
        </authorList>
    </citation>
    <scope>NUCLEOTIDE SEQUENCE [LARGE SCALE GENOMIC DNA]</scope>
    <source>
        <strain evidence="8 9">B6-8</strain>
    </source>
</reference>
<evidence type="ECO:0000256" key="3">
    <source>
        <dbReference type="ARBA" id="ARBA00022692"/>
    </source>
</evidence>
<feature type="transmembrane region" description="Helical" evidence="6">
    <location>
        <begin position="127"/>
        <end position="144"/>
    </location>
</feature>
<evidence type="ECO:0000313" key="9">
    <source>
        <dbReference type="Proteomes" id="UP001241603"/>
    </source>
</evidence>
<proteinExistence type="inferred from homology"/>
<feature type="transmembrane region" description="Helical" evidence="6">
    <location>
        <begin position="264"/>
        <end position="282"/>
    </location>
</feature>
<evidence type="ECO:0000259" key="7">
    <source>
        <dbReference type="Pfam" id="PF00892"/>
    </source>
</evidence>
<accession>A0ABU0H359</accession>
<name>A0ABU0H359_9HYPH</name>
<dbReference type="Proteomes" id="UP001241603">
    <property type="component" value="Unassembled WGS sequence"/>
</dbReference>
<feature type="transmembrane region" description="Helical" evidence="6">
    <location>
        <begin position="72"/>
        <end position="90"/>
    </location>
</feature>
<feature type="transmembrane region" description="Helical" evidence="6">
    <location>
        <begin position="179"/>
        <end position="198"/>
    </location>
</feature>
<feature type="transmembrane region" description="Helical" evidence="6">
    <location>
        <begin position="12"/>
        <end position="32"/>
    </location>
</feature>
<evidence type="ECO:0000256" key="4">
    <source>
        <dbReference type="ARBA" id="ARBA00022989"/>
    </source>
</evidence>
<evidence type="ECO:0000256" key="6">
    <source>
        <dbReference type="SAM" id="Phobius"/>
    </source>
</evidence>
<feature type="transmembrane region" description="Helical" evidence="6">
    <location>
        <begin position="210"/>
        <end position="230"/>
    </location>
</feature>
<dbReference type="PANTHER" id="PTHR22911">
    <property type="entry name" value="ACYL-MALONYL CONDENSING ENZYME-RELATED"/>
    <property type="match status" value="1"/>
</dbReference>
<dbReference type="InterPro" id="IPR037185">
    <property type="entry name" value="EmrE-like"/>
</dbReference>
<dbReference type="Pfam" id="PF00892">
    <property type="entry name" value="EamA"/>
    <property type="match status" value="2"/>
</dbReference>
<dbReference type="Gene3D" id="1.10.3730.20">
    <property type="match status" value="1"/>
</dbReference>
<feature type="domain" description="EamA" evidence="7">
    <location>
        <begin position="9"/>
        <end position="141"/>
    </location>
</feature>
<feature type="domain" description="EamA" evidence="7">
    <location>
        <begin position="153"/>
        <end position="275"/>
    </location>
</feature>
<feature type="transmembrane region" description="Helical" evidence="6">
    <location>
        <begin position="96"/>
        <end position="118"/>
    </location>
</feature>
<dbReference type="SUPFAM" id="SSF103481">
    <property type="entry name" value="Multidrug resistance efflux transporter EmrE"/>
    <property type="match status" value="2"/>
</dbReference>
<feature type="transmembrane region" description="Helical" evidence="6">
    <location>
        <begin position="242"/>
        <end position="258"/>
    </location>
</feature>
<comment type="caution">
    <text evidence="8">The sequence shown here is derived from an EMBL/GenBank/DDBJ whole genome shotgun (WGS) entry which is preliminary data.</text>
</comment>
<keyword evidence="5 6" id="KW-0472">Membrane</keyword>
<organism evidence="8 9">
    <name type="scientific">Kaistia dalseonensis</name>
    <dbReference type="NCBI Taxonomy" id="410840"/>
    <lineage>
        <taxon>Bacteria</taxon>
        <taxon>Pseudomonadati</taxon>
        <taxon>Pseudomonadota</taxon>
        <taxon>Alphaproteobacteria</taxon>
        <taxon>Hyphomicrobiales</taxon>
        <taxon>Kaistiaceae</taxon>
        <taxon>Kaistia</taxon>
    </lineage>
</organism>
<dbReference type="RefSeq" id="WP_266346896.1">
    <property type="nucleotide sequence ID" value="NZ_JAPKNG010000001.1"/>
</dbReference>
<comment type="similarity">
    <text evidence="2">Belongs to the drug/metabolite transporter (DMT) superfamily. 10 TMS drug/metabolite exporter (DME) (TC 2.A.7.3) family.</text>
</comment>
<keyword evidence="3 6" id="KW-0812">Transmembrane</keyword>
<dbReference type="EMBL" id="JAUSVO010000001">
    <property type="protein sequence ID" value="MDQ0435944.1"/>
    <property type="molecule type" value="Genomic_DNA"/>
</dbReference>
<evidence type="ECO:0000256" key="2">
    <source>
        <dbReference type="ARBA" id="ARBA00009853"/>
    </source>
</evidence>
<dbReference type="PANTHER" id="PTHR22911:SF6">
    <property type="entry name" value="SOLUTE CARRIER FAMILY 35 MEMBER G1"/>
    <property type="match status" value="1"/>
</dbReference>
<keyword evidence="9" id="KW-1185">Reference proteome</keyword>
<sequence>MTSFANNARGIIMMTLSNLVFIFNDTLIKIAAERLAVGQILVLRGAMALVVIGILLYATGGYRAWRMALNRLVAWRTVGEVGAAVLYLYALFRMPIANVSAIGQVVPLMTTAAAAIFLGEAVGWRRWTAVGIGFIGVMLIMRPGVAGFDIYSVAALASMGFITMRDLVTRRFEPGIPTLLVIAVTAAAVMLSGLVVAAGETWPAPTGTEWLMLLGASTMLLAGYGTSILAMRYGEMSVVAPFRYSGIVFAIIIGYVIWSDVPDIFTIAGTLIVVATGIYTFNRERRIAQAKRAEIVSPSSA</sequence>
<feature type="transmembrane region" description="Helical" evidence="6">
    <location>
        <begin position="38"/>
        <end position="60"/>
    </location>
</feature>
<comment type="subcellular location">
    <subcellularLocation>
        <location evidence="1">Membrane</location>
        <topology evidence="1">Multi-pass membrane protein</topology>
    </subcellularLocation>
</comment>
<evidence type="ECO:0000256" key="1">
    <source>
        <dbReference type="ARBA" id="ARBA00004141"/>
    </source>
</evidence>
<evidence type="ECO:0000313" key="8">
    <source>
        <dbReference type="EMBL" id="MDQ0435944.1"/>
    </source>
</evidence>
<gene>
    <name evidence="8" type="ORF">QO014_000314</name>
</gene>
<keyword evidence="4 6" id="KW-1133">Transmembrane helix</keyword>
<protein>
    <submittedName>
        <fullName evidence="8">Drug/metabolite transporter (DMT)-like permease</fullName>
    </submittedName>
</protein>
<dbReference type="InterPro" id="IPR000620">
    <property type="entry name" value="EamA_dom"/>
</dbReference>